<gene>
    <name evidence="8" type="ORF">SMD44_01022</name>
</gene>
<organism evidence="8 9">
    <name type="scientific">Streptomyces alboflavus</name>
    <dbReference type="NCBI Taxonomy" id="67267"/>
    <lineage>
        <taxon>Bacteria</taxon>
        <taxon>Bacillati</taxon>
        <taxon>Actinomycetota</taxon>
        <taxon>Actinomycetes</taxon>
        <taxon>Kitasatosporales</taxon>
        <taxon>Streptomycetaceae</taxon>
        <taxon>Streptomyces</taxon>
    </lineage>
</organism>
<dbReference type="NCBIfam" id="TIGR02937">
    <property type="entry name" value="sigma70-ECF"/>
    <property type="match status" value="1"/>
</dbReference>
<dbReference type="Gene3D" id="1.10.10.10">
    <property type="entry name" value="Winged helix-like DNA-binding domain superfamily/Winged helix DNA-binding domain"/>
    <property type="match status" value="1"/>
</dbReference>
<dbReference type="GO" id="GO:0003677">
    <property type="term" value="F:DNA binding"/>
    <property type="evidence" value="ECO:0007669"/>
    <property type="project" value="InterPro"/>
</dbReference>
<evidence type="ECO:0000256" key="1">
    <source>
        <dbReference type="ARBA" id="ARBA00010641"/>
    </source>
</evidence>
<dbReference type="InterPro" id="IPR007627">
    <property type="entry name" value="RNA_pol_sigma70_r2"/>
</dbReference>
<dbReference type="InterPro" id="IPR039425">
    <property type="entry name" value="RNA_pol_sigma-70-like"/>
</dbReference>
<dbReference type="STRING" id="67267.GCA_000716675_01058"/>
<protein>
    <submittedName>
        <fullName evidence="8">Uncharacterized protein</fullName>
    </submittedName>
</protein>
<evidence type="ECO:0000256" key="4">
    <source>
        <dbReference type="ARBA" id="ARBA00023163"/>
    </source>
</evidence>
<keyword evidence="2" id="KW-0805">Transcription regulation</keyword>
<feature type="region of interest" description="Disordered" evidence="5">
    <location>
        <begin position="1"/>
        <end position="51"/>
    </location>
</feature>
<evidence type="ECO:0000259" key="7">
    <source>
        <dbReference type="Pfam" id="PF08281"/>
    </source>
</evidence>
<dbReference type="GO" id="GO:0006352">
    <property type="term" value="P:DNA-templated transcription initiation"/>
    <property type="evidence" value="ECO:0007669"/>
    <property type="project" value="InterPro"/>
</dbReference>
<dbReference type="KEGG" id="salf:SMD44_01022"/>
<dbReference type="InterPro" id="IPR013325">
    <property type="entry name" value="RNA_pol_sigma_r2"/>
</dbReference>
<accession>A0A1Z1W5E7</accession>
<dbReference type="AlphaFoldDB" id="A0A1Z1W5E7"/>
<evidence type="ECO:0000313" key="8">
    <source>
        <dbReference type="EMBL" id="ARX81624.1"/>
    </source>
</evidence>
<dbReference type="Gene3D" id="1.10.1740.10">
    <property type="match status" value="1"/>
</dbReference>
<reference evidence="8 9" key="1">
    <citation type="submission" date="2017-05" db="EMBL/GenBank/DDBJ databases">
        <title>Streptomyces alboflavus Genome sequencing and assembly.</title>
        <authorList>
            <person name="Wang Y."/>
            <person name="Du B."/>
            <person name="Ding Y."/>
            <person name="Liu H."/>
            <person name="Hou Q."/>
            <person name="Liu K."/>
            <person name="Wang C."/>
            <person name="Yao L."/>
        </authorList>
    </citation>
    <scope>NUCLEOTIDE SEQUENCE [LARGE SCALE GENOMIC DNA]</scope>
    <source>
        <strain evidence="8 9">MDJK44</strain>
    </source>
</reference>
<dbReference type="SUPFAM" id="SSF88946">
    <property type="entry name" value="Sigma2 domain of RNA polymerase sigma factors"/>
    <property type="match status" value="1"/>
</dbReference>
<evidence type="ECO:0000259" key="6">
    <source>
        <dbReference type="Pfam" id="PF04542"/>
    </source>
</evidence>
<evidence type="ECO:0000256" key="2">
    <source>
        <dbReference type="ARBA" id="ARBA00023015"/>
    </source>
</evidence>
<dbReference type="SUPFAM" id="SSF88659">
    <property type="entry name" value="Sigma3 and sigma4 domains of RNA polymerase sigma factors"/>
    <property type="match status" value="1"/>
</dbReference>
<keyword evidence="3" id="KW-0731">Sigma factor</keyword>
<dbReference type="eggNOG" id="COG1595">
    <property type="taxonomic scope" value="Bacteria"/>
</dbReference>
<proteinExistence type="inferred from homology"/>
<dbReference type="InterPro" id="IPR036388">
    <property type="entry name" value="WH-like_DNA-bd_sf"/>
</dbReference>
<dbReference type="InterPro" id="IPR014284">
    <property type="entry name" value="RNA_pol_sigma-70_dom"/>
</dbReference>
<evidence type="ECO:0000313" key="9">
    <source>
        <dbReference type="Proteomes" id="UP000195880"/>
    </source>
</evidence>
<dbReference type="GO" id="GO:0016987">
    <property type="term" value="F:sigma factor activity"/>
    <property type="evidence" value="ECO:0007669"/>
    <property type="project" value="UniProtKB-KW"/>
</dbReference>
<sequence length="232" mass="26023">MERQEGRPREKGDGVRGDDRDQQDHGTYRERRDQGRDRDDDVGGRDDDVGGRDEERFRELFEAHYEHVLRFAARRVEAEAAGDVAAETFLVAWRRLAKVPRSGDEARPWLYAVARRVLANQRRGDRRGERLTARIGGVDPPRAGPDHAGDVVGVLHLRQALGTLSARDRETLLLVGWDGLDVADAAKVVGCSRRTFAVRLHRARRRLMRALAGTHADEGAPRTAVTLQGRQA</sequence>
<keyword evidence="9" id="KW-1185">Reference proteome</keyword>
<feature type="domain" description="RNA polymerase sigma-70 region 2" evidence="6">
    <location>
        <begin position="60"/>
        <end position="127"/>
    </location>
</feature>
<dbReference type="EMBL" id="CP021748">
    <property type="protein sequence ID" value="ARX81624.1"/>
    <property type="molecule type" value="Genomic_DNA"/>
</dbReference>
<dbReference type="OrthoDB" id="4184921at2"/>
<comment type="similarity">
    <text evidence="1">Belongs to the sigma-70 factor family. ECF subfamily.</text>
</comment>
<dbReference type="PANTHER" id="PTHR43133:SF25">
    <property type="entry name" value="RNA POLYMERASE SIGMA FACTOR RFAY-RELATED"/>
    <property type="match status" value="1"/>
</dbReference>
<name>A0A1Z1W5E7_9ACTN</name>
<dbReference type="RefSeq" id="WP_087883005.1">
    <property type="nucleotide sequence ID" value="NZ_CP021748.1"/>
</dbReference>
<dbReference type="InterPro" id="IPR013324">
    <property type="entry name" value="RNA_pol_sigma_r3/r4-like"/>
</dbReference>
<evidence type="ECO:0000256" key="5">
    <source>
        <dbReference type="SAM" id="MobiDB-lite"/>
    </source>
</evidence>
<feature type="domain" description="RNA polymerase sigma factor 70 region 4 type 2" evidence="7">
    <location>
        <begin position="157"/>
        <end position="207"/>
    </location>
</feature>
<dbReference type="InterPro" id="IPR013249">
    <property type="entry name" value="RNA_pol_sigma70_r4_t2"/>
</dbReference>
<evidence type="ECO:0000256" key="3">
    <source>
        <dbReference type="ARBA" id="ARBA00023082"/>
    </source>
</evidence>
<dbReference type="PANTHER" id="PTHR43133">
    <property type="entry name" value="RNA POLYMERASE ECF-TYPE SIGMA FACTO"/>
    <property type="match status" value="1"/>
</dbReference>
<keyword evidence="4" id="KW-0804">Transcription</keyword>
<dbReference type="Pfam" id="PF04542">
    <property type="entry name" value="Sigma70_r2"/>
    <property type="match status" value="1"/>
</dbReference>
<dbReference type="Pfam" id="PF08281">
    <property type="entry name" value="Sigma70_r4_2"/>
    <property type="match status" value="1"/>
</dbReference>
<dbReference type="Proteomes" id="UP000195880">
    <property type="component" value="Chromosome"/>
</dbReference>